<keyword evidence="2" id="KW-0132">Cell division</keyword>
<dbReference type="Pfam" id="PF08613">
    <property type="entry name" value="Cyclin"/>
    <property type="match status" value="1"/>
</dbReference>
<dbReference type="PANTHER" id="PTHR15615:SF80">
    <property type="entry name" value="CYCLIN"/>
    <property type="match status" value="1"/>
</dbReference>
<dbReference type="EMBL" id="OX459121">
    <property type="protein sequence ID" value="CAI9102236.1"/>
    <property type="molecule type" value="Genomic_DNA"/>
</dbReference>
<feature type="region of interest" description="Disordered" evidence="4">
    <location>
        <begin position="1"/>
        <end position="23"/>
    </location>
</feature>
<evidence type="ECO:0000259" key="5">
    <source>
        <dbReference type="SMART" id="SM00385"/>
    </source>
</evidence>
<keyword evidence="3" id="KW-0131">Cell cycle</keyword>
<gene>
    <name evidence="6" type="ORF">OLC1_LOCUS11619</name>
</gene>
<accession>A0AAV1D2U5</accession>
<evidence type="ECO:0000256" key="3">
    <source>
        <dbReference type="ARBA" id="ARBA00023306"/>
    </source>
</evidence>
<dbReference type="GO" id="GO:0019901">
    <property type="term" value="F:protein kinase binding"/>
    <property type="evidence" value="ECO:0007669"/>
    <property type="project" value="InterPro"/>
</dbReference>
<evidence type="ECO:0000256" key="2">
    <source>
        <dbReference type="ARBA" id="ARBA00022618"/>
    </source>
</evidence>
<organism evidence="6 7">
    <name type="scientific">Oldenlandia corymbosa var. corymbosa</name>
    <dbReference type="NCBI Taxonomy" id="529605"/>
    <lineage>
        <taxon>Eukaryota</taxon>
        <taxon>Viridiplantae</taxon>
        <taxon>Streptophyta</taxon>
        <taxon>Embryophyta</taxon>
        <taxon>Tracheophyta</taxon>
        <taxon>Spermatophyta</taxon>
        <taxon>Magnoliopsida</taxon>
        <taxon>eudicotyledons</taxon>
        <taxon>Gunneridae</taxon>
        <taxon>Pentapetalae</taxon>
        <taxon>asterids</taxon>
        <taxon>lamiids</taxon>
        <taxon>Gentianales</taxon>
        <taxon>Rubiaceae</taxon>
        <taxon>Rubioideae</taxon>
        <taxon>Spermacoceae</taxon>
        <taxon>Hedyotis-Oldenlandia complex</taxon>
        <taxon>Oldenlandia</taxon>
    </lineage>
</organism>
<evidence type="ECO:0000256" key="4">
    <source>
        <dbReference type="SAM" id="MobiDB-lite"/>
    </source>
</evidence>
<keyword evidence="7" id="KW-1185">Reference proteome</keyword>
<dbReference type="InterPro" id="IPR013922">
    <property type="entry name" value="Cyclin_PHO80-like"/>
</dbReference>
<name>A0AAV1D2U5_OLDCO</name>
<reference evidence="6" key="1">
    <citation type="submission" date="2023-03" db="EMBL/GenBank/DDBJ databases">
        <authorList>
            <person name="Julca I."/>
        </authorList>
    </citation>
    <scope>NUCLEOTIDE SEQUENCE</scope>
</reference>
<dbReference type="PANTHER" id="PTHR15615">
    <property type="match status" value="1"/>
</dbReference>
<sequence>MGAQALNRRSPDQKSGKVIGGLEDYDNGETPRVLALLASMLEKSILKNEKLLKGSNKKEVVTVFHGSRVPALSIRQYIERIFKYANCSPSCFVVAYIYLDRFLQQTKSCLTSLNVHRLLITSFVLAAKYVEDECYNNAYYAKVGGITTSEMNKLEMKLLVNLEFRLHVDVQTFDDFCFLMEEASVKSENQSEKPFRFCGLRKGFTGKDGSSFSPTIQGYSCRAI</sequence>
<dbReference type="GO" id="GO:0051301">
    <property type="term" value="P:cell division"/>
    <property type="evidence" value="ECO:0007669"/>
    <property type="project" value="UniProtKB-KW"/>
</dbReference>
<dbReference type="SMART" id="SM00385">
    <property type="entry name" value="CYCLIN"/>
    <property type="match status" value="1"/>
</dbReference>
<dbReference type="AlphaFoldDB" id="A0AAV1D2U5"/>
<evidence type="ECO:0000313" key="7">
    <source>
        <dbReference type="Proteomes" id="UP001161247"/>
    </source>
</evidence>
<feature type="domain" description="Cyclin-like" evidence="5">
    <location>
        <begin position="76"/>
        <end position="160"/>
    </location>
</feature>
<dbReference type="SUPFAM" id="SSF47954">
    <property type="entry name" value="Cyclin-like"/>
    <property type="match status" value="1"/>
</dbReference>
<dbReference type="Gene3D" id="1.10.472.10">
    <property type="entry name" value="Cyclin-like"/>
    <property type="match status" value="1"/>
</dbReference>
<evidence type="ECO:0000256" key="1">
    <source>
        <dbReference type="ARBA" id="ARBA00007215"/>
    </source>
</evidence>
<protein>
    <submittedName>
        <fullName evidence="6">OLC1v1000475C1</fullName>
    </submittedName>
</protein>
<dbReference type="Proteomes" id="UP001161247">
    <property type="component" value="Chromosome 4"/>
</dbReference>
<dbReference type="InterPro" id="IPR013763">
    <property type="entry name" value="Cyclin-like_dom"/>
</dbReference>
<dbReference type="InterPro" id="IPR036915">
    <property type="entry name" value="Cyclin-like_sf"/>
</dbReference>
<evidence type="ECO:0000313" key="6">
    <source>
        <dbReference type="EMBL" id="CAI9102236.1"/>
    </source>
</evidence>
<proteinExistence type="inferred from homology"/>
<comment type="similarity">
    <text evidence="1">Belongs to the cyclin family. Cyclin U/P subfamily.</text>
</comment>